<evidence type="ECO:0000313" key="3">
    <source>
        <dbReference type="Proteomes" id="UP001154114"/>
    </source>
</evidence>
<reference evidence="2" key="1">
    <citation type="submission" date="2021-12" db="EMBL/GenBank/DDBJ databases">
        <authorList>
            <person name="King R."/>
        </authorList>
    </citation>
    <scope>NUCLEOTIDE SEQUENCE</scope>
</reference>
<proteinExistence type="predicted"/>
<feature type="region of interest" description="Disordered" evidence="1">
    <location>
        <begin position="86"/>
        <end position="105"/>
    </location>
</feature>
<organism evidence="2 3">
    <name type="scientific">Chrysodeixis includens</name>
    <name type="common">Soybean looper</name>
    <name type="synonym">Pseudoplusia includens</name>
    <dbReference type="NCBI Taxonomy" id="689277"/>
    <lineage>
        <taxon>Eukaryota</taxon>
        <taxon>Metazoa</taxon>
        <taxon>Ecdysozoa</taxon>
        <taxon>Arthropoda</taxon>
        <taxon>Hexapoda</taxon>
        <taxon>Insecta</taxon>
        <taxon>Pterygota</taxon>
        <taxon>Neoptera</taxon>
        <taxon>Endopterygota</taxon>
        <taxon>Lepidoptera</taxon>
        <taxon>Glossata</taxon>
        <taxon>Ditrysia</taxon>
        <taxon>Noctuoidea</taxon>
        <taxon>Noctuidae</taxon>
        <taxon>Plusiinae</taxon>
        <taxon>Chrysodeixis</taxon>
    </lineage>
</organism>
<keyword evidence="3" id="KW-1185">Reference proteome</keyword>
<accession>A0A9N8KWV4</accession>
<evidence type="ECO:0000313" key="2">
    <source>
        <dbReference type="EMBL" id="CAD0206457.1"/>
    </source>
</evidence>
<sequence>MDRFQLSEQHGAVAGPLLAAGVGVVAAGRGRWTYPSTTHYTHRYRNSTGRSLARSSPLEWEWSRRGAGGGRTPVQHTTLTVIGTARGGRWPAPRRWSGSGRGGARAVDEQHGAVAGPLLAAGVGVVAAGRGRWTYPSTTHYTHRYRNSTGRSLARSSPLEWEWSRRGAGGGLTPVQHTTLTVIGTARAVAARSSPLETARAVAGPLSPLEWEWSRRGAGGGLTPVQHTTLTVIGTARGRWPALAAGVGVVAAGAGSDHLYNTLHSPNSTGRSLARSSPLEWEWSRRGAGGGRTPVQHTTLTEQHGAVAGPLLAAGVGVVAAGRGRWTYPSTTHYTHRYRNSTGRSLARSSPLEWEWSRRGAGGGRTPVQHTTLTVIGTARGGRWPAPRRWSGSGRGGARAVDLPQYNTLHSPL</sequence>
<dbReference type="Proteomes" id="UP001154114">
    <property type="component" value="Chromosome 28"/>
</dbReference>
<gene>
    <name evidence="2" type="ORF">CINC_LOCUS8750</name>
</gene>
<evidence type="ECO:0000256" key="1">
    <source>
        <dbReference type="SAM" id="MobiDB-lite"/>
    </source>
</evidence>
<protein>
    <submittedName>
        <fullName evidence="2">Uncharacterized protein</fullName>
    </submittedName>
</protein>
<dbReference type="AlphaFoldDB" id="A0A9N8KWV4"/>
<dbReference type="EMBL" id="LR824031">
    <property type="protein sequence ID" value="CAD0206457.1"/>
    <property type="molecule type" value="Genomic_DNA"/>
</dbReference>
<name>A0A9N8KWV4_CHRIL</name>